<dbReference type="Gene3D" id="3.40.50.740">
    <property type="match status" value="1"/>
</dbReference>
<name>A0ABW3EAS2_9ACTN</name>
<feature type="non-terminal residue" evidence="2">
    <location>
        <position position="1"/>
    </location>
</feature>
<dbReference type="PANTHER" id="PTHR43105:SF12">
    <property type="entry name" value="NADH-QUINONE OXIDOREDUCTASE SUBUNIT G"/>
    <property type="match status" value="1"/>
</dbReference>
<dbReference type="InterPro" id="IPR050123">
    <property type="entry name" value="Prok_molybdopt-oxidoreductase"/>
</dbReference>
<reference evidence="3" key="1">
    <citation type="journal article" date="2019" name="Int. J. Syst. Evol. Microbiol.">
        <title>The Global Catalogue of Microorganisms (GCM) 10K type strain sequencing project: providing services to taxonomists for standard genome sequencing and annotation.</title>
        <authorList>
            <consortium name="The Broad Institute Genomics Platform"/>
            <consortium name="The Broad Institute Genome Sequencing Center for Infectious Disease"/>
            <person name="Wu L."/>
            <person name="Ma J."/>
        </authorList>
    </citation>
    <scope>NUCLEOTIDE SEQUENCE [LARGE SCALE GENOMIC DNA]</scope>
    <source>
        <strain evidence="3">CCUG 62974</strain>
    </source>
</reference>
<evidence type="ECO:0000259" key="1">
    <source>
        <dbReference type="Pfam" id="PF00384"/>
    </source>
</evidence>
<evidence type="ECO:0000313" key="2">
    <source>
        <dbReference type="EMBL" id="MFD0891935.1"/>
    </source>
</evidence>
<dbReference type="Pfam" id="PF00384">
    <property type="entry name" value="Molybdopterin"/>
    <property type="match status" value="1"/>
</dbReference>
<comment type="caution">
    <text evidence="2">The sequence shown here is derived from an EMBL/GenBank/DDBJ whole genome shotgun (WGS) entry which is preliminary data.</text>
</comment>
<gene>
    <name evidence="2" type="ORF">ACFQ08_45905</name>
</gene>
<feature type="non-terminal residue" evidence="2">
    <location>
        <position position="170"/>
    </location>
</feature>
<dbReference type="SUPFAM" id="SSF53706">
    <property type="entry name" value="Formate dehydrogenase/DMSO reductase, domains 1-3"/>
    <property type="match status" value="1"/>
</dbReference>
<dbReference type="Proteomes" id="UP001597024">
    <property type="component" value="Unassembled WGS sequence"/>
</dbReference>
<keyword evidence="3" id="KW-1185">Reference proteome</keyword>
<dbReference type="PANTHER" id="PTHR43105">
    <property type="entry name" value="RESPIRATORY NITRATE REDUCTASE"/>
    <property type="match status" value="1"/>
</dbReference>
<dbReference type="Gene3D" id="3.40.228.10">
    <property type="entry name" value="Dimethylsulfoxide Reductase, domain 2"/>
    <property type="match status" value="1"/>
</dbReference>
<proteinExistence type="predicted"/>
<accession>A0ABW3EAS2</accession>
<feature type="domain" description="Molybdopterin oxidoreductase" evidence="1">
    <location>
        <begin position="4"/>
        <end position="139"/>
    </location>
</feature>
<protein>
    <submittedName>
        <fullName evidence="2">Molybdopterin-dependent oxidoreductase</fullName>
    </submittedName>
</protein>
<sequence length="170" mass="18025">VLVGGRATVEEAYGYAKFARIALGSNDVDFRARPHSAEEERFLAHAVAGKGIEIRYRDLESAPAVLLVGFEPEEESPIVFLRLRKAWRKKGLKVFSVAPFASEGLAKMGGTLVRTLPGAETAAIEDLISGVSPISEEVRREGAIILAGERLATVPGALSALVRLADAGGA</sequence>
<dbReference type="EMBL" id="JBHTHX010003611">
    <property type="protein sequence ID" value="MFD0891935.1"/>
    <property type="molecule type" value="Genomic_DNA"/>
</dbReference>
<evidence type="ECO:0000313" key="3">
    <source>
        <dbReference type="Proteomes" id="UP001597024"/>
    </source>
</evidence>
<dbReference type="InterPro" id="IPR006656">
    <property type="entry name" value="Mopterin_OxRdtase"/>
</dbReference>
<organism evidence="2 3">
    <name type="scientific">Streptosporangium algeriense</name>
    <dbReference type="NCBI Taxonomy" id="1682748"/>
    <lineage>
        <taxon>Bacteria</taxon>
        <taxon>Bacillati</taxon>
        <taxon>Actinomycetota</taxon>
        <taxon>Actinomycetes</taxon>
        <taxon>Streptosporangiales</taxon>
        <taxon>Streptosporangiaceae</taxon>
        <taxon>Streptosporangium</taxon>
    </lineage>
</organism>